<keyword evidence="1" id="KW-0732">Signal</keyword>
<sequence>MNRTICYLAAVPIIFGAMPAMAGGEPIVATAPRGQVYSMSVSYADLNLAEQGGVDRLMKRVTYAAEVVCDVSPDLRPLTQKQESSRCYRGAMARAENDINIAVANVRDGTVVASRGSSSAIRIARR</sequence>
<dbReference type="EMBL" id="FZOS01000002">
    <property type="protein sequence ID" value="SNS16305.1"/>
    <property type="molecule type" value="Genomic_DNA"/>
</dbReference>
<proteinExistence type="predicted"/>
<feature type="signal peptide" evidence="1">
    <location>
        <begin position="1"/>
        <end position="22"/>
    </location>
</feature>
<dbReference type="Proteomes" id="UP000198281">
    <property type="component" value="Unassembled WGS sequence"/>
</dbReference>
<organism evidence="2 3">
    <name type="scientific">Edaphosphingomonas laterariae</name>
    <dbReference type="NCBI Taxonomy" id="861865"/>
    <lineage>
        <taxon>Bacteria</taxon>
        <taxon>Pseudomonadati</taxon>
        <taxon>Pseudomonadota</taxon>
        <taxon>Alphaproteobacteria</taxon>
        <taxon>Sphingomonadales</taxon>
        <taxon>Rhizorhabdaceae</taxon>
        <taxon>Edaphosphingomonas</taxon>
    </lineage>
</organism>
<dbReference type="NCBIfam" id="TIGR04433">
    <property type="entry name" value="UrcA_uranyl"/>
    <property type="match status" value="1"/>
</dbReference>
<name>A0A239C7S0_9SPHN</name>
<gene>
    <name evidence="2" type="ORF">SAMN06295912_10258</name>
</gene>
<evidence type="ECO:0000313" key="2">
    <source>
        <dbReference type="EMBL" id="SNS16305.1"/>
    </source>
</evidence>
<protein>
    <submittedName>
        <fullName evidence="2">UrcA family protein</fullName>
    </submittedName>
</protein>
<accession>A0A239C7S0</accession>
<keyword evidence="3" id="KW-1185">Reference proteome</keyword>
<dbReference type="AlphaFoldDB" id="A0A239C7S0"/>
<reference evidence="3" key="1">
    <citation type="submission" date="2017-06" db="EMBL/GenBank/DDBJ databases">
        <authorList>
            <person name="Varghese N."/>
            <person name="Submissions S."/>
        </authorList>
    </citation>
    <scope>NUCLEOTIDE SEQUENCE [LARGE SCALE GENOMIC DNA]</scope>
    <source>
        <strain evidence="3">LNB2</strain>
    </source>
</reference>
<dbReference type="InterPro" id="IPR030972">
    <property type="entry name" value="UrcA_uranyl"/>
</dbReference>
<dbReference type="OrthoDB" id="7450905at2"/>
<feature type="chain" id="PRO_5012782822" evidence="1">
    <location>
        <begin position="23"/>
        <end position="126"/>
    </location>
</feature>
<dbReference type="RefSeq" id="WP_089218073.1">
    <property type="nucleotide sequence ID" value="NZ_FZOS01000002.1"/>
</dbReference>
<evidence type="ECO:0000313" key="3">
    <source>
        <dbReference type="Proteomes" id="UP000198281"/>
    </source>
</evidence>
<evidence type="ECO:0000256" key="1">
    <source>
        <dbReference type="SAM" id="SignalP"/>
    </source>
</evidence>